<protein>
    <submittedName>
        <fullName evidence="2">Arylesterase</fullName>
    </submittedName>
</protein>
<dbReference type="CDD" id="cd01822">
    <property type="entry name" value="Lysophospholipase_L1_like"/>
    <property type="match status" value="1"/>
</dbReference>
<dbReference type="GO" id="GO:0006629">
    <property type="term" value="P:lipid metabolic process"/>
    <property type="evidence" value="ECO:0007669"/>
    <property type="project" value="InterPro"/>
</dbReference>
<dbReference type="PANTHER" id="PTHR30383:SF24">
    <property type="entry name" value="THIOESTERASE 1_PROTEASE 1_LYSOPHOSPHOLIPASE L1"/>
    <property type="match status" value="1"/>
</dbReference>
<dbReference type="GO" id="GO:0004622">
    <property type="term" value="F:phosphatidylcholine lysophospholipase activity"/>
    <property type="evidence" value="ECO:0007669"/>
    <property type="project" value="TreeGrafter"/>
</dbReference>
<dbReference type="Proteomes" id="UP001139721">
    <property type="component" value="Unassembled WGS sequence"/>
</dbReference>
<gene>
    <name evidence="2" type="ORF">LOX96_07280</name>
</gene>
<dbReference type="PANTHER" id="PTHR30383">
    <property type="entry name" value="THIOESTERASE 1/PROTEASE 1/LYSOPHOSPHOLIPASE L1"/>
    <property type="match status" value="1"/>
</dbReference>
<dbReference type="InterPro" id="IPR013830">
    <property type="entry name" value="SGNH_hydro"/>
</dbReference>
<sequence length="203" mass="22230">MKSLNLLVMLLVLIIAPLQAKNIVILGDSLSAGYGIDAQKGWVNLLATKLLNEGRFNVINISISGDTTSNGLAKLNPALQKYKPDVIIIELGANDGLRGLPISQIRNNFEIMLKESQKAGAKVLLLGIDLPPNYGPKYREQLKNLYVELAHSYKTALVPMFLEGVAGHDNLMQKDGLHPNEQAQQKILDNVWPILKEILGTGN</sequence>
<evidence type="ECO:0000313" key="3">
    <source>
        <dbReference type="Proteomes" id="UP001139721"/>
    </source>
</evidence>
<organism evidence="2 3">
    <name type="scientific">Legionella maioricensis</name>
    <dbReference type="NCBI Taxonomy" id="2896528"/>
    <lineage>
        <taxon>Bacteria</taxon>
        <taxon>Pseudomonadati</taxon>
        <taxon>Pseudomonadota</taxon>
        <taxon>Gammaproteobacteria</taxon>
        <taxon>Legionellales</taxon>
        <taxon>Legionellaceae</taxon>
        <taxon>Legionella</taxon>
    </lineage>
</organism>
<name>A0A9X2CZN6_9GAMM</name>
<dbReference type="SUPFAM" id="SSF52266">
    <property type="entry name" value="SGNH hydrolase"/>
    <property type="match status" value="1"/>
</dbReference>
<dbReference type="InterPro" id="IPR008265">
    <property type="entry name" value="Lipase_GDSL_AS"/>
</dbReference>
<accession>A0A9X2CZN6</accession>
<comment type="caution">
    <text evidence="2">The sequence shown here is derived from an EMBL/GenBank/DDBJ whole genome shotgun (WGS) entry which is preliminary data.</text>
</comment>
<dbReference type="EMBL" id="JAJKBJ010000006">
    <property type="protein sequence ID" value="MCL9683890.1"/>
    <property type="molecule type" value="Genomic_DNA"/>
</dbReference>
<proteinExistence type="predicted"/>
<dbReference type="PROSITE" id="PS01098">
    <property type="entry name" value="LIPASE_GDSL_SER"/>
    <property type="match status" value="1"/>
</dbReference>
<evidence type="ECO:0000313" key="2">
    <source>
        <dbReference type="EMBL" id="MCL9683890.1"/>
    </source>
</evidence>
<evidence type="ECO:0000259" key="1">
    <source>
        <dbReference type="Pfam" id="PF13472"/>
    </source>
</evidence>
<dbReference type="Pfam" id="PF13472">
    <property type="entry name" value="Lipase_GDSL_2"/>
    <property type="match status" value="1"/>
</dbReference>
<feature type="domain" description="SGNH hydrolase-type esterase" evidence="1">
    <location>
        <begin position="25"/>
        <end position="185"/>
    </location>
</feature>
<dbReference type="AlphaFoldDB" id="A0A9X2CZN6"/>
<dbReference type="RefSeq" id="WP_250420941.1">
    <property type="nucleotide sequence ID" value="NZ_JAJKBJ010000006.1"/>
</dbReference>
<reference evidence="2" key="1">
    <citation type="submission" date="2021-11" db="EMBL/GenBank/DDBJ databases">
        <title>Legionella maioricencis sp. nov., a new species isolated from hot water samples in Mallorca.</title>
        <authorList>
            <person name="Crespi S."/>
            <person name="Drasar V."/>
            <person name="Salva-Serra F."/>
            <person name="Jaen-Luchoro D."/>
            <person name="Pineiro-Iglesias B."/>
            <person name="Aliaga F."/>
            <person name="Fernandez-Juarez V."/>
            <person name="Coll G."/>
            <person name="Moore E.R.B."/>
            <person name="Bennasar-Figueras A."/>
        </authorList>
    </citation>
    <scope>NUCLEOTIDE SEQUENCE</scope>
    <source>
        <strain evidence="2">HCPI-6</strain>
    </source>
</reference>
<dbReference type="InterPro" id="IPR051532">
    <property type="entry name" value="Ester_Hydrolysis_Enzymes"/>
</dbReference>
<dbReference type="InterPro" id="IPR036514">
    <property type="entry name" value="SGNH_hydro_sf"/>
</dbReference>
<keyword evidence="3" id="KW-1185">Reference proteome</keyword>
<dbReference type="Gene3D" id="3.40.50.1110">
    <property type="entry name" value="SGNH hydrolase"/>
    <property type="match status" value="1"/>
</dbReference>